<dbReference type="PANTHER" id="PTHR43825:SF1">
    <property type="entry name" value="TRANSKETOLASE-LIKE PYRIMIDINE-BINDING DOMAIN-CONTAINING PROTEIN"/>
    <property type="match status" value="1"/>
</dbReference>
<dbReference type="InterPro" id="IPR005475">
    <property type="entry name" value="Transketolase-like_Pyr-bd"/>
</dbReference>
<protein>
    <submittedName>
        <fullName evidence="5">Transketolase C-terminal section</fullName>
        <ecNumber evidence="5">2.2.1.1</ecNumber>
    </submittedName>
</protein>
<dbReference type="InterPro" id="IPR051157">
    <property type="entry name" value="PDH/Transketolase"/>
</dbReference>
<keyword evidence="5" id="KW-0808">Transferase</keyword>
<dbReference type="SUPFAM" id="SSF52518">
    <property type="entry name" value="Thiamin diphosphate-binding fold (THDP-binding)"/>
    <property type="match status" value="1"/>
</dbReference>
<evidence type="ECO:0000313" key="6">
    <source>
        <dbReference type="Proteomes" id="UP000239735"/>
    </source>
</evidence>
<dbReference type="Pfam" id="PF02779">
    <property type="entry name" value="Transket_pyr"/>
    <property type="match status" value="1"/>
</dbReference>
<dbReference type="SMART" id="SM00861">
    <property type="entry name" value="Transket_pyr"/>
    <property type="match status" value="1"/>
</dbReference>
<comment type="cofactor">
    <cofactor evidence="1">
        <name>thiamine diphosphate</name>
        <dbReference type="ChEBI" id="CHEBI:58937"/>
    </cofactor>
</comment>
<evidence type="ECO:0000256" key="1">
    <source>
        <dbReference type="ARBA" id="ARBA00001964"/>
    </source>
</evidence>
<dbReference type="PANTHER" id="PTHR43825">
    <property type="entry name" value="PYRUVATE DEHYDROGENASE E1 COMPONENT"/>
    <property type="match status" value="1"/>
</dbReference>
<evidence type="ECO:0000256" key="3">
    <source>
        <dbReference type="ARBA" id="ARBA00023052"/>
    </source>
</evidence>
<feature type="domain" description="Transketolase-like pyrimidine-binding" evidence="4">
    <location>
        <begin position="4"/>
        <end position="169"/>
    </location>
</feature>
<name>A0A2N9LA74_9BACT</name>
<accession>A0A2N9LA74</accession>
<keyword evidence="3" id="KW-0786">Thiamine pyrophosphate</keyword>
<dbReference type="EMBL" id="OKRB01000082">
    <property type="protein sequence ID" value="SPE20063.1"/>
    <property type="molecule type" value="Genomic_DNA"/>
</dbReference>
<evidence type="ECO:0000259" key="4">
    <source>
        <dbReference type="SMART" id="SM00861"/>
    </source>
</evidence>
<dbReference type="GO" id="GO:0004802">
    <property type="term" value="F:transketolase activity"/>
    <property type="evidence" value="ECO:0007669"/>
    <property type="project" value="UniProtKB-EC"/>
</dbReference>
<dbReference type="Proteomes" id="UP000239735">
    <property type="component" value="Unassembled WGS sequence"/>
</dbReference>
<evidence type="ECO:0000256" key="2">
    <source>
        <dbReference type="ARBA" id="ARBA00007131"/>
    </source>
</evidence>
<comment type="similarity">
    <text evidence="2">Belongs to the transketolase family.</text>
</comment>
<proteinExistence type="inferred from homology"/>
<evidence type="ECO:0000313" key="5">
    <source>
        <dbReference type="EMBL" id="SPE20063.1"/>
    </source>
</evidence>
<dbReference type="AlphaFoldDB" id="A0A2N9LA74"/>
<dbReference type="EC" id="2.2.1.1" evidence="5"/>
<sequence>MTSPNLRSAYGASLVRLGKKDERVVALEADLGKSTQSVMFQTEFPDRYFQMGIAEQNMASTAAGFALSGMIPFIHSFAVFASGRTYDQLRNSICIPNLPVRICGSSAGLSDFGDGKTHQGVEDAALMRSLPNMTVLCPADSIEVEQMMDCMLDWQGPVYFRINRNDLPFVYPAGEPYSIGKGGSRIRSAR</sequence>
<dbReference type="FunFam" id="3.40.50.970:FF:000129">
    <property type="entry name" value="Transketolase"/>
    <property type="match status" value="1"/>
</dbReference>
<organism evidence="5 6">
    <name type="scientific">Candidatus Sulfuritelmatomonas gaucii</name>
    <dbReference type="NCBI Taxonomy" id="2043161"/>
    <lineage>
        <taxon>Bacteria</taxon>
        <taxon>Pseudomonadati</taxon>
        <taxon>Acidobacteriota</taxon>
        <taxon>Terriglobia</taxon>
        <taxon>Terriglobales</taxon>
        <taxon>Acidobacteriaceae</taxon>
        <taxon>Candidatus Sulfuritelmatomonas</taxon>
    </lineage>
</organism>
<dbReference type="InterPro" id="IPR029061">
    <property type="entry name" value="THDP-binding"/>
</dbReference>
<gene>
    <name evidence="5" type="ORF">SBA5_260005</name>
</gene>
<reference evidence="6" key="1">
    <citation type="submission" date="2018-02" db="EMBL/GenBank/DDBJ databases">
        <authorList>
            <person name="Hausmann B."/>
        </authorList>
    </citation>
    <scope>NUCLEOTIDE SEQUENCE [LARGE SCALE GENOMIC DNA]</scope>
    <source>
        <strain evidence="6">Peat soil MAG SbA5</strain>
    </source>
</reference>
<dbReference type="Gene3D" id="3.40.50.970">
    <property type="match status" value="1"/>
</dbReference>
<dbReference type="CDD" id="cd07033">
    <property type="entry name" value="TPP_PYR_DXS_TK_like"/>
    <property type="match status" value="1"/>
</dbReference>